<keyword evidence="3" id="KW-0698">rRNA processing</keyword>
<dbReference type="EMBL" id="BARU01005079">
    <property type="protein sequence ID" value="GAH26402.1"/>
    <property type="molecule type" value="Genomic_DNA"/>
</dbReference>
<accession>X1E1I1</accession>
<evidence type="ECO:0000256" key="1">
    <source>
        <dbReference type="ARBA" id="ARBA00008115"/>
    </source>
</evidence>
<dbReference type="InterPro" id="IPR029028">
    <property type="entry name" value="Alpha/beta_knot_MTases"/>
</dbReference>
<evidence type="ECO:0008006" key="10">
    <source>
        <dbReference type="Google" id="ProtNLM"/>
    </source>
</evidence>
<keyword evidence="6" id="KW-0949">S-adenosyl-L-methionine</keyword>
<comment type="similarity">
    <text evidence="1">Belongs to the class IV-like SAM-binding methyltransferase superfamily. RNA methyltransferase NEP1 family.</text>
</comment>
<evidence type="ECO:0000256" key="8">
    <source>
        <dbReference type="ARBA" id="ARBA00022884"/>
    </source>
</evidence>
<dbReference type="PANTHER" id="PTHR12636:SF5">
    <property type="entry name" value="RIBOSOMAL RNA SMALL SUBUNIT METHYLTRANSFERASE NEP1"/>
    <property type="match status" value="1"/>
</dbReference>
<evidence type="ECO:0000256" key="2">
    <source>
        <dbReference type="ARBA" id="ARBA00022517"/>
    </source>
</evidence>
<dbReference type="CDD" id="cd18088">
    <property type="entry name" value="Nep1-like"/>
    <property type="match status" value="1"/>
</dbReference>
<dbReference type="HAMAP" id="MF_00554">
    <property type="entry name" value="NEP1"/>
    <property type="match status" value="1"/>
</dbReference>
<evidence type="ECO:0000256" key="5">
    <source>
        <dbReference type="ARBA" id="ARBA00022679"/>
    </source>
</evidence>
<evidence type="ECO:0000256" key="7">
    <source>
        <dbReference type="ARBA" id="ARBA00022730"/>
    </source>
</evidence>
<dbReference type="GO" id="GO:0070475">
    <property type="term" value="P:rRNA base methylation"/>
    <property type="evidence" value="ECO:0007669"/>
    <property type="project" value="InterPro"/>
</dbReference>
<dbReference type="InterPro" id="IPR029026">
    <property type="entry name" value="tRNA_m1G_MTases_N"/>
</dbReference>
<dbReference type="InterPro" id="IPR023503">
    <property type="entry name" value="Ribosome_NEP1_arc"/>
</dbReference>
<keyword evidence="8" id="KW-0694">RNA-binding</keyword>
<dbReference type="AlphaFoldDB" id="X1E1I1"/>
<sequence length="240" mass="27656">MAKFLTILLAESSLEIFPEELLKTVQVRQYFSKLKKTPKEVILDASYHSNFMKDLQDAQRRGRPDIVHFTLLSCCGSIMAREQRLRVIIHTNQNKVIELNPEIRLPKNIDRFKGLILQLFKERSIPPESDDPLMSLRELSLSDLINELRSNHDLIIEFSVKGEQLSSTKYSKQIYDATNPLLIFGAYPHGEIENIPNELVDKKIAIYQEGLDLFAVISQILAVQHMIDEEVLLENLRANK</sequence>
<name>X1E1I1_9ZZZZ</name>
<dbReference type="Gene3D" id="3.40.1280.10">
    <property type="match status" value="1"/>
</dbReference>
<dbReference type="Pfam" id="PF03587">
    <property type="entry name" value="EMG1"/>
    <property type="match status" value="1"/>
</dbReference>
<keyword evidence="5" id="KW-0808">Transferase</keyword>
<dbReference type="PANTHER" id="PTHR12636">
    <property type="entry name" value="NEP1/MRA1"/>
    <property type="match status" value="1"/>
</dbReference>
<evidence type="ECO:0000256" key="3">
    <source>
        <dbReference type="ARBA" id="ARBA00022552"/>
    </source>
</evidence>
<keyword evidence="4" id="KW-0489">Methyltransferase</keyword>
<evidence type="ECO:0000313" key="9">
    <source>
        <dbReference type="EMBL" id="GAH26402.1"/>
    </source>
</evidence>
<gene>
    <name evidence="9" type="ORF">S03H2_09766</name>
</gene>
<evidence type="ECO:0000256" key="6">
    <source>
        <dbReference type="ARBA" id="ARBA00022691"/>
    </source>
</evidence>
<keyword evidence="2" id="KW-0690">Ribosome biogenesis</keyword>
<proteinExistence type="inferred from homology"/>
<dbReference type="InterPro" id="IPR005304">
    <property type="entry name" value="Rbsml_bgen_MeTrfase_EMG1/NEP1"/>
</dbReference>
<protein>
    <recommendedName>
        <fullName evidence="10">16S rRNA (pseudouridine-N1-)-methyltransferase Nep1</fullName>
    </recommendedName>
</protein>
<dbReference type="SUPFAM" id="SSF75217">
    <property type="entry name" value="alpha/beta knot"/>
    <property type="match status" value="1"/>
</dbReference>
<keyword evidence="7" id="KW-0699">rRNA-binding</keyword>
<dbReference type="GO" id="GO:0070037">
    <property type="term" value="F:rRNA (pseudouridine) methyltransferase activity"/>
    <property type="evidence" value="ECO:0007669"/>
    <property type="project" value="InterPro"/>
</dbReference>
<evidence type="ECO:0000256" key="4">
    <source>
        <dbReference type="ARBA" id="ARBA00022603"/>
    </source>
</evidence>
<organism evidence="9">
    <name type="scientific">marine sediment metagenome</name>
    <dbReference type="NCBI Taxonomy" id="412755"/>
    <lineage>
        <taxon>unclassified sequences</taxon>
        <taxon>metagenomes</taxon>
        <taxon>ecological metagenomes</taxon>
    </lineage>
</organism>
<dbReference type="GO" id="GO:0019843">
    <property type="term" value="F:rRNA binding"/>
    <property type="evidence" value="ECO:0007669"/>
    <property type="project" value="UniProtKB-KW"/>
</dbReference>
<comment type="caution">
    <text evidence="9">The sequence shown here is derived from an EMBL/GenBank/DDBJ whole genome shotgun (WGS) entry which is preliminary data.</text>
</comment>
<reference evidence="9" key="1">
    <citation type="journal article" date="2014" name="Front. Microbiol.">
        <title>High frequency of phylogenetically diverse reductive dehalogenase-homologous genes in deep subseafloor sedimentary metagenomes.</title>
        <authorList>
            <person name="Kawai M."/>
            <person name="Futagami T."/>
            <person name="Toyoda A."/>
            <person name="Takaki Y."/>
            <person name="Nishi S."/>
            <person name="Hori S."/>
            <person name="Arai W."/>
            <person name="Tsubouchi T."/>
            <person name="Morono Y."/>
            <person name="Uchiyama I."/>
            <person name="Ito T."/>
            <person name="Fujiyama A."/>
            <person name="Inagaki F."/>
            <person name="Takami H."/>
        </authorList>
    </citation>
    <scope>NUCLEOTIDE SEQUENCE</scope>
    <source>
        <strain evidence="9">Expedition CK06-06</strain>
    </source>
</reference>